<evidence type="ECO:0000259" key="5">
    <source>
        <dbReference type="PROSITE" id="PS50089"/>
    </source>
</evidence>
<dbReference type="Pfam" id="PF14447">
    <property type="entry name" value="Prok-RING_4"/>
    <property type="match status" value="1"/>
</dbReference>
<feature type="compositionally biased region" description="Pro residues" evidence="4">
    <location>
        <begin position="315"/>
        <end position="325"/>
    </location>
</feature>
<feature type="domain" description="RING-type" evidence="5">
    <location>
        <begin position="281"/>
        <end position="314"/>
    </location>
</feature>
<reference evidence="6 7" key="1">
    <citation type="submission" date="2017-06" db="EMBL/GenBank/DDBJ databases">
        <title>A platform for efficient transgenesis in Macrostomum lignano, a flatworm model organism for stem cell research.</title>
        <authorList>
            <person name="Berezikov E."/>
        </authorList>
    </citation>
    <scope>NUCLEOTIDE SEQUENCE [LARGE SCALE GENOMIC DNA]</scope>
    <source>
        <strain evidence="6">DV1</strain>
        <tissue evidence="6">Whole organism</tissue>
    </source>
</reference>
<evidence type="ECO:0000313" key="6">
    <source>
        <dbReference type="EMBL" id="PAA72002.1"/>
    </source>
</evidence>
<sequence>MRPSTATSAAQHGRADSNLAELQQLLKAVISPDMATAHGLAEDSPNRQRLLAAVTGLLIVAVAAAQRPEFAAFSARSESLSGCADAVRTAKRGFFRNADSPGRLVCFHCAAECSGCPTAAATVEHRDGCALSRLDRLLGQSSNGCLATEAARAEAALRQLRQLLARPAVPLAESFGFQRNLLAWALARNLLGPDGGAPADRTGHLLRLADLCEAAFRQSAHLLRRPPLESLLLAAAADASDGPSAAPAADEAPLRSPQLAASPLPAATPARGFQVDGDDRCLTCRRRQRSRVLLPCAHLAVCDACLDGAGSRCPPAEPPHWPPSGPSSADESSQKKNTQENMRSDCLVGNRQKQKTLV</sequence>
<dbReference type="InterPro" id="IPR013083">
    <property type="entry name" value="Znf_RING/FYVE/PHD"/>
</dbReference>
<dbReference type="GO" id="GO:0008270">
    <property type="term" value="F:zinc ion binding"/>
    <property type="evidence" value="ECO:0007669"/>
    <property type="project" value="UniProtKB-KW"/>
</dbReference>
<evidence type="ECO:0000256" key="2">
    <source>
        <dbReference type="ARBA" id="ARBA00022833"/>
    </source>
</evidence>
<protein>
    <recommendedName>
        <fullName evidence="5">RING-type domain-containing protein</fullName>
    </recommendedName>
</protein>
<gene>
    <name evidence="6" type="ORF">BOX15_Mlig002234g1</name>
</gene>
<evidence type="ECO:0000313" key="7">
    <source>
        <dbReference type="Proteomes" id="UP000215902"/>
    </source>
</evidence>
<name>A0A267FG86_9PLAT</name>
<dbReference type="InterPro" id="IPR001841">
    <property type="entry name" value="Znf_RING"/>
</dbReference>
<dbReference type="Gene3D" id="3.30.40.10">
    <property type="entry name" value="Zinc/RING finger domain, C3HC4 (zinc finger)"/>
    <property type="match status" value="1"/>
</dbReference>
<evidence type="ECO:0000256" key="3">
    <source>
        <dbReference type="PROSITE-ProRule" id="PRU00175"/>
    </source>
</evidence>
<keyword evidence="2" id="KW-0862">Zinc</keyword>
<dbReference type="AlphaFoldDB" id="A0A267FG86"/>
<dbReference type="Proteomes" id="UP000215902">
    <property type="component" value="Unassembled WGS sequence"/>
</dbReference>
<accession>A0A267FG86</accession>
<evidence type="ECO:0000256" key="1">
    <source>
        <dbReference type="ARBA" id="ARBA00022771"/>
    </source>
</evidence>
<keyword evidence="1 3" id="KW-0863">Zinc-finger</keyword>
<organism evidence="6 7">
    <name type="scientific">Macrostomum lignano</name>
    <dbReference type="NCBI Taxonomy" id="282301"/>
    <lineage>
        <taxon>Eukaryota</taxon>
        <taxon>Metazoa</taxon>
        <taxon>Spiralia</taxon>
        <taxon>Lophotrochozoa</taxon>
        <taxon>Platyhelminthes</taxon>
        <taxon>Rhabditophora</taxon>
        <taxon>Macrostomorpha</taxon>
        <taxon>Macrostomida</taxon>
        <taxon>Macrostomidae</taxon>
        <taxon>Macrostomum</taxon>
    </lineage>
</organism>
<comment type="caution">
    <text evidence="6">The sequence shown here is derived from an EMBL/GenBank/DDBJ whole genome shotgun (WGS) entry which is preliminary data.</text>
</comment>
<proteinExistence type="predicted"/>
<evidence type="ECO:0000256" key="4">
    <source>
        <dbReference type="SAM" id="MobiDB-lite"/>
    </source>
</evidence>
<dbReference type="PROSITE" id="PS50089">
    <property type="entry name" value="ZF_RING_2"/>
    <property type="match status" value="1"/>
</dbReference>
<dbReference type="EMBL" id="NIVC01001121">
    <property type="protein sequence ID" value="PAA72002.1"/>
    <property type="molecule type" value="Genomic_DNA"/>
</dbReference>
<keyword evidence="1 3" id="KW-0479">Metal-binding</keyword>
<feature type="region of interest" description="Disordered" evidence="4">
    <location>
        <begin position="313"/>
        <end position="358"/>
    </location>
</feature>
<keyword evidence="7" id="KW-1185">Reference proteome</keyword>